<organism evidence="6 7">
    <name type="scientific">Paramecium sonneborni</name>
    <dbReference type="NCBI Taxonomy" id="65129"/>
    <lineage>
        <taxon>Eukaryota</taxon>
        <taxon>Sar</taxon>
        <taxon>Alveolata</taxon>
        <taxon>Ciliophora</taxon>
        <taxon>Intramacronucleata</taxon>
        <taxon>Oligohymenophorea</taxon>
        <taxon>Peniculida</taxon>
        <taxon>Parameciidae</taxon>
        <taxon>Paramecium</taxon>
    </lineage>
</organism>
<dbReference type="GO" id="GO:0022857">
    <property type="term" value="F:transmembrane transporter activity"/>
    <property type="evidence" value="ECO:0007669"/>
    <property type="project" value="InterPro"/>
</dbReference>
<dbReference type="PANTHER" id="PTHR10924:SF6">
    <property type="entry name" value="SOLUTE CARRIER FAMILY 49 MEMBER A3"/>
    <property type="match status" value="1"/>
</dbReference>
<keyword evidence="7" id="KW-1185">Reference proteome</keyword>
<sequence>MQDSEANKSSKNIEKPQLYKWRWVMLILFTLAVFMNSIPGEIYVPPSAEIQEIYSESETMITLAQTSYVIMHPILSIPCSQFIVKYGWASATNIGVALTIGGSLIKLLVNQTGFFIIVLGQALIGAGKPFILNAQASMAQNWFYPESRPSIIIALNVLNLISNVVTLMIPGKWIFRNYEYENTNESITQGKDLVNQLNMVCLFMTLTLVPCFVFLRSVAPTPPSALVQQEEKKINTKKTMLKILSNHNFQCCLLAYSVYLGLVKCLVLILPYLIRPAGYGKGEVSIAGSIAMASAALSQSTLAAFIQKFKNVKTQLIKVLMIISTGSLGVFYLSITNGNLIFIYFAIGLVGFFIMPIAPVLMDISCDVVFPISPSYAIGIMYIGSQLLLVIFTQVEAVIVGGANSTMTRVTITLILDMGLQLLGLFLFSFIRINKGGVTQSTHVISPIDVQESLVQGRSLFQKGQAFSSSYVGSSFFNAQASIAFIGTTPTAPYTDYEKDQKQPIFTSEIVQWQNGDINQQDQIKQQ</sequence>
<evidence type="ECO:0000256" key="4">
    <source>
        <dbReference type="ARBA" id="ARBA00023136"/>
    </source>
</evidence>
<reference evidence="6" key="1">
    <citation type="submission" date="2021-01" db="EMBL/GenBank/DDBJ databases">
        <authorList>
            <consortium name="Genoscope - CEA"/>
            <person name="William W."/>
        </authorList>
    </citation>
    <scope>NUCLEOTIDE SEQUENCE</scope>
</reference>
<dbReference type="OrthoDB" id="298858at2759"/>
<dbReference type="InterPro" id="IPR011701">
    <property type="entry name" value="MFS"/>
</dbReference>
<feature type="transmembrane region" description="Helical" evidence="5">
    <location>
        <begin position="412"/>
        <end position="431"/>
    </location>
</feature>
<keyword evidence="2 5" id="KW-0812">Transmembrane</keyword>
<evidence type="ECO:0000313" key="7">
    <source>
        <dbReference type="Proteomes" id="UP000692954"/>
    </source>
</evidence>
<feature type="transmembrane region" description="Helical" evidence="5">
    <location>
        <begin position="368"/>
        <end position="392"/>
    </location>
</feature>
<dbReference type="PANTHER" id="PTHR10924">
    <property type="entry name" value="MAJOR FACILITATOR SUPERFAMILY PROTEIN-RELATED"/>
    <property type="match status" value="1"/>
</dbReference>
<feature type="transmembrane region" description="Helical" evidence="5">
    <location>
        <begin position="251"/>
        <end position="274"/>
    </location>
</feature>
<comment type="subcellular location">
    <subcellularLocation>
        <location evidence="1">Membrane</location>
        <topology evidence="1">Multi-pass membrane protein</topology>
    </subcellularLocation>
</comment>
<accession>A0A8S1KN20</accession>
<dbReference type="Proteomes" id="UP000692954">
    <property type="component" value="Unassembled WGS sequence"/>
</dbReference>
<dbReference type="AlphaFoldDB" id="A0A8S1KN20"/>
<feature type="transmembrane region" description="Helical" evidence="5">
    <location>
        <begin position="113"/>
        <end position="131"/>
    </location>
</feature>
<evidence type="ECO:0000256" key="5">
    <source>
        <dbReference type="SAM" id="Phobius"/>
    </source>
</evidence>
<feature type="transmembrane region" description="Helical" evidence="5">
    <location>
        <begin position="286"/>
        <end position="305"/>
    </location>
</feature>
<dbReference type="InterPro" id="IPR049680">
    <property type="entry name" value="FLVCR1-2_SLC49-like"/>
</dbReference>
<proteinExistence type="predicted"/>
<gene>
    <name evidence="6" type="ORF">PSON_ATCC_30995.1.T0080248</name>
</gene>
<evidence type="ECO:0000256" key="2">
    <source>
        <dbReference type="ARBA" id="ARBA00022692"/>
    </source>
</evidence>
<dbReference type="GO" id="GO:0016020">
    <property type="term" value="C:membrane"/>
    <property type="evidence" value="ECO:0007669"/>
    <property type="project" value="UniProtKB-SubCell"/>
</dbReference>
<dbReference type="Pfam" id="PF07690">
    <property type="entry name" value="MFS_1"/>
    <property type="match status" value="1"/>
</dbReference>
<name>A0A8S1KN20_9CILI</name>
<feature type="transmembrane region" description="Helical" evidence="5">
    <location>
        <begin position="21"/>
        <end position="38"/>
    </location>
</feature>
<feature type="transmembrane region" description="Helical" evidence="5">
    <location>
        <begin position="341"/>
        <end position="361"/>
    </location>
</feature>
<keyword evidence="4 5" id="KW-0472">Membrane</keyword>
<evidence type="ECO:0000256" key="3">
    <source>
        <dbReference type="ARBA" id="ARBA00022989"/>
    </source>
</evidence>
<dbReference type="EMBL" id="CAJJDN010000008">
    <property type="protein sequence ID" value="CAD8054362.1"/>
    <property type="molecule type" value="Genomic_DNA"/>
</dbReference>
<feature type="transmembrane region" description="Helical" evidence="5">
    <location>
        <begin position="151"/>
        <end position="175"/>
    </location>
</feature>
<keyword evidence="3 5" id="KW-1133">Transmembrane helix</keyword>
<protein>
    <submittedName>
        <fullName evidence="6">Uncharacterized protein</fullName>
    </submittedName>
</protein>
<evidence type="ECO:0000256" key="1">
    <source>
        <dbReference type="ARBA" id="ARBA00004141"/>
    </source>
</evidence>
<comment type="caution">
    <text evidence="6">The sequence shown here is derived from an EMBL/GenBank/DDBJ whole genome shotgun (WGS) entry which is preliminary data.</text>
</comment>
<feature type="transmembrane region" description="Helical" evidence="5">
    <location>
        <begin position="317"/>
        <end position="335"/>
    </location>
</feature>
<evidence type="ECO:0000313" key="6">
    <source>
        <dbReference type="EMBL" id="CAD8054362.1"/>
    </source>
</evidence>